<proteinExistence type="inferred from homology"/>
<name>A0ABR1F551_9ASCO</name>
<comment type="caution">
    <text evidence="3">The sequence shown here is derived from an EMBL/GenBank/DDBJ whole genome shotgun (WGS) entry which is preliminary data.</text>
</comment>
<evidence type="ECO:0000256" key="1">
    <source>
        <dbReference type="ARBA" id="ARBA00010098"/>
    </source>
</evidence>
<dbReference type="InterPro" id="IPR007991">
    <property type="entry name" value="RNA_pol_I_trans_ini_fac_RRN3"/>
</dbReference>
<sequence length="706" mass="78587">MTPSSSESDEDGLGFNDQRHRSKKRALNADALVAENCDGSSSSSTRAMPTEQEEAIARRMHHAFVTNAINELQRGNASLINSIAADFAVPLFTPASLSAGQMVHIISALIPQMDHLSSKHCVGLIREIVNLQGLDADISSVPATQRQSFRALISAHGRFVGILVSSMPKWYSEVATRVVGEFSTASEGAGERWHSLLRVLVNLVPTSASVLQNAIVKMFPFKYDDSAMLLCYVSNILKVTEYVPELRGAVWGVILERAVELDVDMENKLGDLEEEDDDDDADDNVEEPSIWSASASAAVKAKKPVEDEYKEDDVILSNQIATPEADMDPTNVKAMSNKLDALISFLISELQSSFDDPNSDPADSLALYSTLLSHFTTYLLPTHRTHAIQYLFFSVTQCATECTEAYLALLIELALDPVRPVSQRQMAMQYLASYVARSRSVSRSQLYFVVSILSAWIARYIDERELEVPSASDSMAESGTRASVDMARFTMFYSVVQGFFYIFCFRYVELRAEEYNADDDMATVEDGNASEWISKIPQLLQRIVNTRFNPLKWCNKHVVMTFAKVAQREGAAYCFSIIEQNKRDRRTHTLSPTAEGKYEVIVSSNDQASASGEISGAKKSEMKQLEGYFPFDPLMLKKTGRLIKGDYITWGEVAGEDMSSDDDDEEDEDDDDDDDDDEDDDEEDEEDEDDGESASEAEEDDDDEDN</sequence>
<keyword evidence="3" id="KW-0396">Initiation factor</keyword>
<reference evidence="3 4" key="1">
    <citation type="submission" date="2024-03" db="EMBL/GenBank/DDBJ databases">
        <title>Genome-scale model development and genomic sequencing of the oleaginous clade Lipomyces.</title>
        <authorList>
            <consortium name="Lawrence Berkeley National Laboratory"/>
            <person name="Czajka J.J."/>
            <person name="Han Y."/>
            <person name="Kim J."/>
            <person name="Mondo S.J."/>
            <person name="Hofstad B.A."/>
            <person name="Robles A."/>
            <person name="Haridas S."/>
            <person name="Riley R."/>
            <person name="LaButti K."/>
            <person name="Pangilinan J."/>
            <person name="Andreopoulos W."/>
            <person name="Lipzen A."/>
            <person name="Yan J."/>
            <person name="Wang M."/>
            <person name="Ng V."/>
            <person name="Grigoriev I.V."/>
            <person name="Spatafora J.W."/>
            <person name="Magnuson J.K."/>
            <person name="Baker S.E."/>
            <person name="Pomraning K.R."/>
        </authorList>
    </citation>
    <scope>NUCLEOTIDE SEQUENCE [LARGE SCALE GENOMIC DNA]</scope>
    <source>
        <strain evidence="3 4">Phaff 52-87</strain>
    </source>
</reference>
<protein>
    <submittedName>
        <fullName evidence="3">RNA polymerase I-specific transcription initiation factor RRN3</fullName>
    </submittedName>
</protein>
<comment type="similarity">
    <text evidence="1">Belongs to the RRN3 family.</text>
</comment>
<keyword evidence="3" id="KW-0648">Protein biosynthesis</keyword>
<dbReference type="GeneID" id="90039643"/>
<feature type="region of interest" description="Disordered" evidence="2">
    <location>
        <begin position="652"/>
        <end position="706"/>
    </location>
</feature>
<evidence type="ECO:0000313" key="4">
    <source>
        <dbReference type="Proteomes" id="UP001498771"/>
    </source>
</evidence>
<dbReference type="PANTHER" id="PTHR12790:SF0">
    <property type="entry name" value="RNA POLYMERASE I-SPECIFIC TRANSCRIPTION INITIATION FACTOR RRN3-RELATED"/>
    <property type="match status" value="1"/>
</dbReference>
<gene>
    <name evidence="3" type="ORF">BZA70DRAFT_289623</name>
</gene>
<dbReference type="RefSeq" id="XP_064768007.1">
    <property type="nucleotide sequence ID" value="XM_064914131.1"/>
</dbReference>
<keyword evidence="4" id="KW-1185">Reference proteome</keyword>
<dbReference type="EMBL" id="JBBJBU010000006">
    <property type="protein sequence ID" value="KAK7204974.1"/>
    <property type="molecule type" value="Genomic_DNA"/>
</dbReference>
<organism evidence="3 4">
    <name type="scientific">Myxozyma melibiosi</name>
    <dbReference type="NCBI Taxonomy" id="54550"/>
    <lineage>
        <taxon>Eukaryota</taxon>
        <taxon>Fungi</taxon>
        <taxon>Dikarya</taxon>
        <taxon>Ascomycota</taxon>
        <taxon>Saccharomycotina</taxon>
        <taxon>Lipomycetes</taxon>
        <taxon>Lipomycetales</taxon>
        <taxon>Lipomycetaceae</taxon>
        <taxon>Myxozyma</taxon>
    </lineage>
</organism>
<feature type="region of interest" description="Disordered" evidence="2">
    <location>
        <begin position="1"/>
        <end position="28"/>
    </location>
</feature>
<accession>A0ABR1F551</accession>
<evidence type="ECO:0000313" key="3">
    <source>
        <dbReference type="EMBL" id="KAK7204974.1"/>
    </source>
</evidence>
<dbReference type="Pfam" id="PF05327">
    <property type="entry name" value="RRN3"/>
    <property type="match status" value="1"/>
</dbReference>
<dbReference type="GO" id="GO:0003743">
    <property type="term" value="F:translation initiation factor activity"/>
    <property type="evidence" value="ECO:0007669"/>
    <property type="project" value="UniProtKB-KW"/>
</dbReference>
<feature type="compositionally biased region" description="Acidic residues" evidence="2">
    <location>
        <begin position="654"/>
        <end position="706"/>
    </location>
</feature>
<dbReference type="PANTHER" id="PTHR12790">
    <property type="entry name" value="TRANSCRIPTION INITIATION FACTOR IA RRN3"/>
    <property type="match status" value="1"/>
</dbReference>
<dbReference type="Proteomes" id="UP001498771">
    <property type="component" value="Unassembled WGS sequence"/>
</dbReference>
<evidence type="ECO:0000256" key="2">
    <source>
        <dbReference type="SAM" id="MobiDB-lite"/>
    </source>
</evidence>